<evidence type="ECO:0000313" key="2">
    <source>
        <dbReference type="Proteomes" id="UP000435648"/>
    </source>
</evidence>
<dbReference type="Proteomes" id="UP000435648">
    <property type="component" value="Chromosome"/>
</dbReference>
<dbReference type="RefSeq" id="WP_158192976.1">
    <property type="nucleotide sequence ID" value="NZ_CP046908.1"/>
</dbReference>
<dbReference type="AlphaFoldDB" id="A0A857C4L3"/>
<dbReference type="EMBL" id="CP046908">
    <property type="protein sequence ID" value="QGZ33986.1"/>
    <property type="molecule type" value="Genomic_DNA"/>
</dbReference>
<protein>
    <submittedName>
        <fullName evidence="1">PAS domain-containing protein</fullName>
    </submittedName>
</protein>
<organism evidence="1 2">
    <name type="scientific">Stappia indica</name>
    <dbReference type="NCBI Taxonomy" id="538381"/>
    <lineage>
        <taxon>Bacteria</taxon>
        <taxon>Pseudomonadati</taxon>
        <taxon>Pseudomonadota</taxon>
        <taxon>Alphaproteobacteria</taxon>
        <taxon>Hyphomicrobiales</taxon>
        <taxon>Stappiaceae</taxon>
        <taxon>Stappia</taxon>
    </lineage>
</organism>
<gene>
    <name evidence="1" type="ORF">GH266_05330</name>
</gene>
<dbReference type="KEGG" id="siw:GH266_05330"/>
<sequence length="218" mass="24499">MKHPVTQQLYEYWDSLRGDRPAPDRGEIEPGRIRAVLGDTFILELVDRDTYRYRLAGTRLCALHCRELKNRNILRGWSDEDREALSTLLAAVNEDAAAAVIGITGYTERKQTVDMEMLLLPLHIPGEGCSRVLGACVALEQPYWAGMHPILSQTIKSVRLIWPDERPAFLRPQPRGSVSTVPRFGRQPSLLQAAPPPMQVLAEARRVQHLMVIEGGKS</sequence>
<dbReference type="Pfam" id="PF07310">
    <property type="entry name" value="PAS_5"/>
    <property type="match status" value="1"/>
</dbReference>
<name>A0A857C4L3_9HYPH</name>
<reference evidence="1 2" key="1">
    <citation type="submission" date="2019-12" db="EMBL/GenBank/DDBJ databases">
        <title>The genome of Stappia indica PHM037.</title>
        <authorList>
            <person name="Kacar D."/>
            <person name="Galan B."/>
            <person name="Canedo L."/>
            <person name="Rodriguez P."/>
            <person name="de la Calle F."/>
            <person name="Garcia J.L."/>
        </authorList>
    </citation>
    <scope>NUCLEOTIDE SEQUENCE [LARGE SCALE GENOMIC DNA]</scope>
    <source>
        <strain evidence="1 2">PHM037</strain>
    </source>
</reference>
<proteinExistence type="predicted"/>
<accession>A0A857C4L3</accession>
<dbReference type="OrthoDB" id="8478628at2"/>
<dbReference type="InterPro" id="IPR009922">
    <property type="entry name" value="DUF1457"/>
</dbReference>
<evidence type="ECO:0000313" key="1">
    <source>
        <dbReference type="EMBL" id="QGZ33986.1"/>
    </source>
</evidence>
<dbReference type="PIRSF" id="PIRSF031878">
    <property type="entry name" value="UCP031878"/>
    <property type="match status" value="1"/>
</dbReference>